<dbReference type="AlphaFoldDB" id="A0A4R3N4P0"/>
<dbReference type="RefSeq" id="WP_132371781.1">
    <property type="nucleotide sequence ID" value="NZ_SMAN01000010.1"/>
</dbReference>
<feature type="transmembrane region" description="Helical" evidence="1">
    <location>
        <begin position="84"/>
        <end position="113"/>
    </location>
</feature>
<reference evidence="3 4" key="1">
    <citation type="submission" date="2019-03" db="EMBL/GenBank/DDBJ databases">
        <title>Genomic Encyclopedia of Type Strains, Phase IV (KMG-IV): sequencing the most valuable type-strain genomes for metagenomic binning, comparative biology and taxonomic classification.</title>
        <authorList>
            <person name="Goeker M."/>
        </authorList>
    </citation>
    <scope>NUCLEOTIDE SEQUENCE [LARGE SCALE GENOMIC DNA]</scope>
    <source>
        <strain evidence="3 4">DSM 25894</strain>
    </source>
</reference>
<organism evidence="3 4">
    <name type="scientific">Melghiribacillus thermohalophilus</name>
    <dbReference type="NCBI Taxonomy" id="1324956"/>
    <lineage>
        <taxon>Bacteria</taxon>
        <taxon>Bacillati</taxon>
        <taxon>Bacillota</taxon>
        <taxon>Bacilli</taxon>
        <taxon>Bacillales</taxon>
        <taxon>Bacillaceae</taxon>
        <taxon>Melghiribacillus</taxon>
    </lineage>
</organism>
<protein>
    <submittedName>
        <fullName evidence="3">Tripartite tricarboxylate transporter TctB family protein</fullName>
    </submittedName>
</protein>
<keyword evidence="1" id="KW-0812">Transmembrane</keyword>
<dbReference type="Pfam" id="PF07331">
    <property type="entry name" value="TctB"/>
    <property type="match status" value="1"/>
</dbReference>
<evidence type="ECO:0000259" key="2">
    <source>
        <dbReference type="Pfam" id="PF07331"/>
    </source>
</evidence>
<comment type="caution">
    <text evidence="3">The sequence shown here is derived from an EMBL/GenBank/DDBJ whole genome shotgun (WGS) entry which is preliminary data.</text>
</comment>
<evidence type="ECO:0000256" key="1">
    <source>
        <dbReference type="SAM" id="Phobius"/>
    </source>
</evidence>
<dbReference type="EMBL" id="SMAN01000010">
    <property type="protein sequence ID" value="TCT21709.1"/>
    <property type="molecule type" value="Genomic_DNA"/>
</dbReference>
<dbReference type="Proteomes" id="UP000294650">
    <property type="component" value="Unassembled WGS sequence"/>
</dbReference>
<accession>A0A4R3N4P0</accession>
<dbReference type="OrthoDB" id="2720811at2"/>
<dbReference type="InterPro" id="IPR009936">
    <property type="entry name" value="DUF1468"/>
</dbReference>
<keyword evidence="1" id="KW-1133">Transmembrane helix</keyword>
<gene>
    <name evidence="3" type="ORF">EDD68_11013</name>
</gene>
<feature type="transmembrane region" description="Helical" evidence="1">
    <location>
        <begin position="6"/>
        <end position="23"/>
    </location>
</feature>
<proteinExistence type="predicted"/>
<evidence type="ECO:0000313" key="3">
    <source>
        <dbReference type="EMBL" id="TCT21709.1"/>
    </source>
</evidence>
<feature type="domain" description="DUF1468" evidence="2">
    <location>
        <begin position="10"/>
        <end position="146"/>
    </location>
</feature>
<sequence length="153" mass="17804">MAKAKYSIYFSIFLLVIFTYAVIDALTFAKLARFFPLYIAAIAVFFALMDLILNIYRYLKLRKSEQREQEDQEDTEEFTGTVRYMIWIIGYVTGIYILGFMITTTLFLVLFLLFETKFGIIKTSVSTAITIGIILLFGNMMNLYWPKGLLNIF</sequence>
<name>A0A4R3N4P0_9BACI</name>
<evidence type="ECO:0000313" key="4">
    <source>
        <dbReference type="Proteomes" id="UP000294650"/>
    </source>
</evidence>
<feature type="transmembrane region" description="Helical" evidence="1">
    <location>
        <begin position="125"/>
        <end position="145"/>
    </location>
</feature>
<feature type="transmembrane region" description="Helical" evidence="1">
    <location>
        <begin position="35"/>
        <end position="56"/>
    </location>
</feature>
<keyword evidence="1" id="KW-0472">Membrane</keyword>
<keyword evidence="4" id="KW-1185">Reference proteome</keyword>